<dbReference type="Proteomes" id="UP000542695">
    <property type="component" value="Unassembled WGS sequence"/>
</dbReference>
<proteinExistence type="predicted"/>
<dbReference type="AlphaFoldDB" id="A0A7Y7ZAP3"/>
<dbReference type="RefSeq" id="WP_161872834.1">
    <property type="nucleotide sequence ID" value="NZ_JACARV010000029.1"/>
</dbReference>
<accession>A0A7Y7ZAP3</accession>
<sequence length="255" mass="29182">MGYLRRNSFLIFLDSDAPTEIKTHSPHEIAEIEAKHNEAKQEHIESLIKQWGQEDEERLRKIVQSVQEVGTDQTALKNYISTTFRSTNEKHWRDFAWAVHEIVISKATLPDNRYVPSRTSGSTVRFRPDGYLGVNVALAGTRYDKKKEQYVADGSSQASLWVKVVEGWAKDGNWGGYLQISCSTEKDKYIDSSSGWVKPVASKQDKVTFYDMGNYYEIWQKDRESGRPLTVEGDCLRFSDGATPGKWNLQDSTWD</sequence>
<evidence type="ECO:0000313" key="2">
    <source>
        <dbReference type="Proteomes" id="UP000542695"/>
    </source>
</evidence>
<organism evidence="1 2">
    <name type="scientific">Pseudomonas putida</name>
    <name type="common">Arthrobacter siderocapsulatus</name>
    <dbReference type="NCBI Taxonomy" id="303"/>
    <lineage>
        <taxon>Bacteria</taxon>
        <taxon>Pseudomonadati</taxon>
        <taxon>Pseudomonadota</taxon>
        <taxon>Gammaproteobacteria</taxon>
        <taxon>Pseudomonadales</taxon>
        <taxon>Pseudomonadaceae</taxon>
        <taxon>Pseudomonas</taxon>
    </lineage>
</organism>
<name>A0A7Y7ZAP3_PSEPU</name>
<evidence type="ECO:0000313" key="1">
    <source>
        <dbReference type="EMBL" id="NWC80922.1"/>
    </source>
</evidence>
<gene>
    <name evidence="1" type="ORF">HX798_11485</name>
</gene>
<dbReference type="EMBL" id="JACARV010000029">
    <property type="protein sequence ID" value="NWC80922.1"/>
    <property type="molecule type" value="Genomic_DNA"/>
</dbReference>
<reference evidence="1 2" key="1">
    <citation type="submission" date="2020-04" db="EMBL/GenBank/DDBJ databases">
        <title>Molecular characterization of pseudomonads from Agaricus bisporus reveal novel blotch 2 pathogens in Western Europe.</title>
        <authorList>
            <person name="Taparia T."/>
            <person name="Krijger M."/>
            <person name="Haynes E."/>
            <person name="Elpinstone J.G."/>
            <person name="Noble R."/>
            <person name="Van Der Wolf J."/>
        </authorList>
    </citation>
    <scope>NUCLEOTIDE SEQUENCE [LARGE SCALE GENOMIC DNA]</scope>
    <source>
        <strain evidence="1 2">P7765</strain>
    </source>
</reference>
<protein>
    <submittedName>
        <fullName evidence="1">Uncharacterized protein</fullName>
    </submittedName>
</protein>
<comment type="caution">
    <text evidence="1">The sequence shown here is derived from an EMBL/GenBank/DDBJ whole genome shotgun (WGS) entry which is preliminary data.</text>
</comment>